<keyword evidence="6" id="KW-1278">Translocase</keyword>
<dbReference type="NCBIfam" id="TIGR01971">
    <property type="entry name" value="NuoI"/>
    <property type="match status" value="1"/>
</dbReference>
<keyword evidence="8" id="KW-0411">Iron-sulfur</keyword>
<keyword evidence="2" id="KW-0004">4Fe-4S</keyword>
<dbReference type="AlphaFoldDB" id="K8DZM8"/>
<evidence type="ECO:0000256" key="5">
    <source>
        <dbReference type="ARBA" id="ARBA00022737"/>
    </source>
</evidence>
<dbReference type="Proteomes" id="UP000009315">
    <property type="component" value="Unassembled WGS sequence"/>
</dbReference>
<feature type="domain" description="4Fe-4S ferredoxin-type" evidence="12">
    <location>
        <begin position="76"/>
        <end position="105"/>
    </location>
</feature>
<keyword evidence="11" id="KW-0472">Membrane</keyword>
<dbReference type="Gene3D" id="3.30.70.3270">
    <property type="match status" value="1"/>
</dbReference>
<keyword evidence="5" id="KW-0677">Repeat</keyword>
<evidence type="ECO:0000313" key="13">
    <source>
        <dbReference type="EMBL" id="CCO08465.1"/>
    </source>
</evidence>
<gene>
    <name evidence="13" type="primary">nuoI</name>
    <name evidence="13" type="ORF">DESHY_40015</name>
</gene>
<dbReference type="GO" id="GO:0016020">
    <property type="term" value="C:membrane"/>
    <property type="evidence" value="ECO:0007669"/>
    <property type="project" value="InterPro"/>
</dbReference>
<dbReference type="InterPro" id="IPR010226">
    <property type="entry name" value="NADH_quinone_OxRdtase_chainI"/>
</dbReference>
<evidence type="ECO:0000256" key="6">
    <source>
        <dbReference type="ARBA" id="ARBA00022967"/>
    </source>
</evidence>
<reference evidence="13 14" key="1">
    <citation type="journal article" date="2013" name="Genome Announc.">
        <title>Genome Sequence of the Sulfate-Reducing Bacterium Desulfotomaculum hydrothermale Lam5(T).</title>
        <authorList>
            <person name="Amin O."/>
            <person name="Fardeau M.L."/>
            <person name="Valette O."/>
            <person name="Hirschler-Rea A."/>
            <person name="Barbe V."/>
            <person name="Medigue C."/>
            <person name="Vacherie B."/>
            <person name="Ollivier B."/>
            <person name="Bertin P.N."/>
            <person name="Dolla A."/>
        </authorList>
    </citation>
    <scope>NUCLEOTIDE SEQUENCE [LARGE SCALE GENOMIC DNA]</scope>
    <source>
        <strain evidence="14">Lam5 / DSM 18033</strain>
    </source>
</reference>
<evidence type="ECO:0000256" key="4">
    <source>
        <dbReference type="ARBA" id="ARBA00022723"/>
    </source>
</evidence>
<dbReference type="InterPro" id="IPR017896">
    <property type="entry name" value="4Fe4S_Fe-S-bd"/>
</dbReference>
<evidence type="ECO:0000256" key="8">
    <source>
        <dbReference type="ARBA" id="ARBA00023014"/>
    </source>
</evidence>
<dbReference type="PANTHER" id="PTHR10849">
    <property type="entry name" value="NADH DEHYDROGENASE UBIQUINONE IRON-SULFUR PROTEIN 8, MITOCHONDRIAL"/>
    <property type="match status" value="1"/>
</dbReference>
<dbReference type="OrthoDB" id="9803192at2"/>
<dbReference type="eggNOG" id="COG1143">
    <property type="taxonomic scope" value="Bacteria"/>
</dbReference>
<dbReference type="STRING" id="1121428.DESHY_40015"/>
<evidence type="ECO:0000256" key="9">
    <source>
        <dbReference type="ARBA" id="ARBA00023027"/>
    </source>
</evidence>
<dbReference type="EMBL" id="CAOS01000011">
    <property type="protein sequence ID" value="CCO08465.1"/>
    <property type="molecule type" value="Genomic_DNA"/>
</dbReference>
<evidence type="ECO:0000259" key="12">
    <source>
        <dbReference type="PROSITE" id="PS51379"/>
    </source>
</evidence>
<evidence type="ECO:0000256" key="1">
    <source>
        <dbReference type="ARBA" id="ARBA00022475"/>
    </source>
</evidence>
<dbReference type="GO" id="GO:0016651">
    <property type="term" value="F:oxidoreductase activity, acting on NAD(P)H"/>
    <property type="evidence" value="ECO:0007669"/>
    <property type="project" value="InterPro"/>
</dbReference>
<keyword evidence="10" id="KW-0830">Ubiquinone</keyword>
<keyword evidence="7" id="KW-0408">Iron</keyword>
<dbReference type="PROSITE" id="PS51379">
    <property type="entry name" value="4FE4S_FER_2"/>
    <property type="match status" value="2"/>
</dbReference>
<organism evidence="13 14">
    <name type="scientific">Desulforamulus hydrothermalis Lam5 = DSM 18033</name>
    <dbReference type="NCBI Taxonomy" id="1121428"/>
    <lineage>
        <taxon>Bacteria</taxon>
        <taxon>Bacillati</taxon>
        <taxon>Bacillota</taxon>
        <taxon>Clostridia</taxon>
        <taxon>Eubacteriales</taxon>
        <taxon>Peptococcaceae</taxon>
        <taxon>Desulforamulus</taxon>
    </lineage>
</organism>
<evidence type="ECO:0000256" key="3">
    <source>
        <dbReference type="ARBA" id="ARBA00022719"/>
    </source>
</evidence>
<keyword evidence="14" id="KW-1185">Reference proteome</keyword>
<evidence type="ECO:0000313" key="14">
    <source>
        <dbReference type="Proteomes" id="UP000009315"/>
    </source>
</evidence>
<dbReference type="RefSeq" id="WP_008411907.1">
    <property type="nucleotide sequence ID" value="NZ_CAOS01000011.1"/>
</dbReference>
<dbReference type="Pfam" id="PF12838">
    <property type="entry name" value="Fer4_7"/>
    <property type="match status" value="1"/>
</dbReference>
<proteinExistence type="predicted"/>
<dbReference type="EC" id="1.6.99.5" evidence="13"/>
<comment type="caution">
    <text evidence="13">The sequence shown here is derived from an EMBL/GenBank/DDBJ whole genome shotgun (WGS) entry which is preliminary data.</text>
</comment>
<evidence type="ECO:0000256" key="2">
    <source>
        <dbReference type="ARBA" id="ARBA00022485"/>
    </source>
</evidence>
<accession>K8DZM8</accession>
<protein>
    <submittedName>
        <fullName evidence="13">NADH-quinone oxidoreductase subunit I</fullName>
        <ecNumber evidence="13">1.6.99.5</ecNumber>
    </submittedName>
</protein>
<dbReference type="PANTHER" id="PTHR10849:SF24">
    <property type="entry name" value="NADH-QUINONE OXIDOREDUCTASE SUBUNIT I 2"/>
    <property type="match status" value="1"/>
</dbReference>
<dbReference type="GO" id="GO:0046872">
    <property type="term" value="F:metal ion binding"/>
    <property type="evidence" value="ECO:0007669"/>
    <property type="project" value="UniProtKB-KW"/>
</dbReference>
<sequence>MAKGLIKGLGITIKRFFQPKVTVQYPEERLPLPDRFFGRPEFYYDKCIACNMCVNACPNQVIKLVTETVEKKKVVIGYDFDLQYCLFCGFCQEACPKDAIKFTKDFELTCYRRSAAKLAFVQPDMAERKKAEIKQAAAKAAAEAAKALAATAQAADKEGS</sequence>
<keyword evidence="9" id="KW-0520">NAD</keyword>
<evidence type="ECO:0000256" key="7">
    <source>
        <dbReference type="ARBA" id="ARBA00023004"/>
    </source>
</evidence>
<keyword evidence="13" id="KW-0560">Oxidoreductase</keyword>
<dbReference type="SUPFAM" id="SSF54862">
    <property type="entry name" value="4Fe-4S ferredoxins"/>
    <property type="match status" value="1"/>
</dbReference>
<name>K8DZM8_9FIRM</name>
<keyword evidence="3" id="KW-0874">Quinone</keyword>
<feature type="domain" description="4Fe-4S ferredoxin-type" evidence="12">
    <location>
        <begin position="38"/>
        <end position="67"/>
    </location>
</feature>
<evidence type="ECO:0000256" key="11">
    <source>
        <dbReference type="ARBA" id="ARBA00023136"/>
    </source>
</evidence>
<dbReference type="GO" id="GO:0048038">
    <property type="term" value="F:quinone binding"/>
    <property type="evidence" value="ECO:0007669"/>
    <property type="project" value="UniProtKB-KW"/>
</dbReference>
<dbReference type="InterPro" id="IPR017900">
    <property type="entry name" value="4Fe4S_Fe_S_CS"/>
</dbReference>
<dbReference type="PROSITE" id="PS00198">
    <property type="entry name" value="4FE4S_FER_1"/>
    <property type="match status" value="1"/>
</dbReference>
<dbReference type="GO" id="GO:0051539">
    <property type="term" value="F:4 iron, 4 sulfur cluster binding"/>
    <property type="evidence" value="ECO:0007669"/>
    <property type="project" value="UniProtKB-KW"/>
</dbReference>
<evidence type="ECO:0000256" key="10">
    <source>
        <dbReference type="ARBA" id="ARBA00023075"/>
    </source>
</evidence>
<keyword evidence="4" id="KW-0479">Metal-binding</keyword>
<keyword evidence="1" id="KW-1003">Cell membrane</keyword>